<evidence type="ECO:0008006" key="10">
    <source>
        <dbReference type="Google" id="ProtNLM"/>
    </source>
</evidence>
<dbReference type="PROSITE" id="PS00636">
    <property type="entry name" value="DNAJ_1"/>
    <property type="match status" value="1"/>
</dbReference>
<evidence type="ECO:0000256" key="1">
    <source>
        <dbReference type="ARBA" id="ARBA00022723"/>
    </source>
</evidence>
<dbReference type="PROSITE" id="PS51188">
    <property type="entry name" value="ZF_CR"/>
    <property type="match status" value="1"/>
</dbReference>
<dbReference type="Pfam" id="PF00684">
    <property type="entry name" value="DnaJ_CXXCXGXG"/>
    <property type="match status" value="1"/>
</dbReference>
<gene>
    <name evidence="8" type="ORF">Cfor_01826</name>
</gene>
<dbReference type="GO" id="GO:0008270">
    <property type="term" value="F:zinc ion binding"/>
    <property type="evidence" value="ECO:0007669"/>
    <property type="project" value="UniProtKB-KW"/>
</dbReference>
<evidence type="ECO:0000256" key="3">
    <source>
        <dbReference type="ARBA" id="ARBA00022771"/>
    </source>
</evidence>
<accession>A0A6L2PLC5</accession>
<evidence type="ECO:0000313" key="8">
    <source>
        <dbReference type="EMBL" id="GFG33383.1"/>
    </source>
</evidence>
<dbReference type="CDD" id="cd10719">
    <property type="entry name" value="DnaJ_zf"/>
    <property type="match status" value="1"/>
</dbReference>
<dbReference type="Gene3D" id="2.10.230.10">
    <property type="entry name" value="Heat shock protein DnaJ, cysteine-rich domain"/>
    <property type="match status" value="1"/>
</dbReference>
<keyword evidence="3 5" id="KW-0863">Zinc-finger</keyword>
<dbReference type="Proteomes" id="UP000502823">
    <property type="component" value="Unassembled WGS sequence"/>
</dbReference>
<organism evidence="8 9">
    <name type="scientific">Coptotermes formosanus</name>
    <name type="common">Formosan subterranean termite</name>
    <dbReference type="NCBI Taxonomy" id="36987"/>
    <lineage>
        <taxon>Eukaryota</taxon>
        <taxon>Metazoa</taxon>
        <taxon>Ecdysozoa</taxon>
        <taxon>Arthropoda</taxon>
        <taxon>Hexapoda</taxon>
        <taxon>Insecta</taxon>
        <taxon>Pterygota</taxon>
        <taxon>Neoptera</taxon>
        <taxon>Polyneoptera</taxon>
        <taxon>Dictyoptera</taxon>
        <taxon>Blattodea</taxon>
        <taxon>Blattoidea</taxon>
        <taxon>Termitoidae</taxon>
        <taxon>Rhinotermitidae</taxon>
        <taxon>Coptotermes</taxon>
    </lineage>
</organism>
<protein>
    <recommendedName>
        <fullName evidence="10">J domain-containing protein</fullName>
    </recommendedName>
</protein>
<proteinExistence type="predicted"/>
<feature type="zinc finger region" description="CR-type" evidence="5">
    <location>
        <begin position="187"/>
        <end position="274"/>
    </location>
</feature>
<dbReference type="EMBL" id="BLKM01000426">
    <property type="protein sequence ID" value="GFG33383.1"/>
    <property type="molecule type" value="Genomic_DNA"/>
</dbReference>
<dbReference type="GO" id="GO:0051082">
    <property type="term" value="F:unfolded protein binding"/>
    <property type="evidence" value="ECO:0007669"/>
    <property type="project" value="InterPro"/>
</dbReference>
<dbReference type="InterPro" id="IPR001623">
    <property type="entry name" value="DnaJ_domain"/>
</dbReference>
<dbReference type="InterPro" id="IPR036869">
    <property type="entry name" value="J_dom_sf"/>
</dbReference>
<dbReference type="GO" id="GO:0030544">
    <property type="term" value="F:Hsp70 protein binding"/>
    <property type="evidence" value="ECO:0007669"/>
    <property type="project" value="InterPro"/>
</dbReference>
<evidence type="ECO:0000256" key="2">
    <source>
        <dbReference type="ARBA" id="ARBA00022737"/>
    </source>
</evidence>
<dbReference type="OrthoDB" id="550424at2759"/>
<dbReference type="SUPFAM" id="SSF57938">
    <property type="entry name" value="DnaJ/Hsp40 cysteine-rich domain"/>
    <property type="match status" value="1"/>
</dbReference>
<keyword evidence="2" id="KW-0677">Repeat</keyword>
<evidence type="ECO:0000259" key="7">
    <source>
        <dbReference type="PROSITE" id="PS51188"/>
    </source>
</evidence>
<dbReference type="SMART" id="SM00271">
    <property type="entry name" value="DnaJ"/>
    <property type="match status" value="1"/>
</dbReference>
<comment type="caution">
    <text evidence="8">The sequence shown here is derived from an EMBL/GenBank/DDBJ whole genome shotgun (WGS) entry which is preliminary data.</text>
</comment>
<dbReference type="CDD" id="cd06257">
    <property type="entry name" value="DnaJ"/>
    <property type="match status" value="1"/>
</dbReference>
<reference evidence="9" key="1">
    <citation type="submission" date="2020-01" db="EMBL/GenBank/DDBJ databases">
        <title>Draft genome sequence of the Termite Coptotermes fromosanus.</title>
        <authorList>
            <person name="Itakura S."/>
            <person name="Yosikawa Y."/>
            <person name="Umezawa K."/>
        </authorList>
    </citation>
    <scope>NUCLEOTIDE SEQUENCE [LARGE SCALE GENOMIC DNA]</scope>
</reference>
<feature type="domain" description="J" evidence="6">
    <location>
        <begin position="57"/>
        <end position="125"/>
    </location>
</feature>
<dbReference type="PROSITE" id="PS50076">
    <property type="entry name" value="DNAJ_2"/>
    <property type="match status" value="1"/>
</dbReference>
<dbReference type="PRINTS" id="PR00625">
    <property type="entry name" value="JDOMAIN"/>
</dbReference>
<keyword evidence="4 5" id="KW-0862">Zinc</keyword>
<dbReference type="FunFam" id="2.10.230.10:FF:000001">
    <property type="entry name" value="DnaJ subfamily A member 2"/>
    <property type="match status" value="1"/>
</dbReference>
<dbReference type="InParanoid" id="A0A6L2PLC5"/>
<sequence>MDSNSGDAWFELQAGVTEVCHRFLQFPDKCRREYSDLAIITAKSFIYHSCHIVTFVAVYHQVHIASLCTPHERVYTCACVKAYRKLAKEFHPDKNPEAGDKFKEISFAYEVLSDMKKRSIYDKYGLKGMQEGGHDGPSFAPDDLFSHLFGGGLFGMGMGGGLGPRRPHRGEDTIHPLKVSLEEMYNGKTAKLQLSKNVICTVCDGKGGRSGASHTCRTCRGCGVKVTYRQLGPGMSQQLQSRCPDCRGEGKVSCLAIVYCRKNAEEFYADPFSC</sequence>
<keyword evidence="1 5" id="KW-0479">Metal-binding</keyword>
<evidence type="ECO:0000259" key="6">
    <source>
        <dbReference type="PROSITE" id="PS50076"/>
    </source>
</evidence>
<dbReference type="SUPFAM" id="SSF46565">
    <property type="entry name" value="Chaperone J-domain"/>
    <property type="match status" value="1"/>
</dbReference>
<dbReference type="InterPro" id="IPR036410">
    <property type="entry name" value="HSP_DnaJ_Cys-rich_dom_sf"/>
</dbReference>
<name>A0A6L2PLC5_COPFO</name>
<dbReference type="InterPro" id="IPR001305">
    <property type="entry name" value="HSP_DnaJ_Cys-rich_dom"/>
</dbReference>
<keyword evidence="9" id="KW-1185">Reference proteome</keyword>
<evidence type="ECO:0000256" key="5">
    <source>
        <dbReference type="PROSITE-ProRule" id="PRU00546"/>
    </source>
</evidence>
<dbReference type="Gene3D" id="1.10.287.110">
    <property type="entry name" value="DnaJ domain"/>
    <property type="match status" value="1"/>
</dbReference>
<dbReference type="InterPro" id="IPR018253">
    <property type="entry name" value="DnaJ_domain_CS"/>
</dbReference>
<dbReference type="PANTHER" id="PTHR43888">
    <property type="entry name" value="DNAJ-LIKE-2, ISOFORM A-RELATED"/>
    <property type="match status" value="1"/>
</dbReference>
<feature type="domain" description="CR-type" evidence="7">
    <location>
        <begin position="187"/>
        <end position="274"/>
    </location>
</feature>
<dbReference type="InterPro" id="IPR044713">
    <property type="entry name" value="DNJA1/2-like"/>
</dbReference>
<dbReference type="InterPro" id="IPR008971">
    <property type="entry name" value="HSP40/DnaJ_pept-bd"/>
</dbReference>
<dbReference type="Pfam" id="PF00226">
    <property type="entry name" value="DnaJ"/>
    <property type="match status" value="1"/>
</dbReference>
<dbReference type="AlphaFoldDB" id="A0A6L2PLC5"/>
<evidence type="ECO:0000313" key="9">
    <source>
        <dbReference type="Proteomes" id="UP000502823"/>
    </source>
</evidence>
<evidence type="ECO:0000256" key="4">
    <source>
        <dbReference type="ARBA" id="ARBA00022833"/>
    </source>
</evidence>
<dbReference type="SUPFAM" id="SSF49493">
    <property type="entry name" value="HSP40/DnaJ peptide-binding domain"/>
    <property type="match status" value="1"/>
</dbReference>
<dbReference type="GO" id="GO:0006457">
    <property type="term" value="P:protein folding"/>
    <property type="evidence" value="ECO:0007669"/>
    <property type="project" value="InterPro"/>
</dbReference>